<feature type="transmembrane region" description="Helical" evidence="6">
    <location>
        <begin position="322"/>
        <end position="345"/>
    </location>
</feature>
<reference evidence="7" key="2">
    <citation type="submission" date="2021-04" db="EMBL/GenBank/DDBJ databases">
        <authorList>
            <person name="Gilroy R."/>
        </authorList>
    </citation>
    <scope>NUCLEOTIDE SEQUENCE</scope>
    <source>
        <strain evidence="7">ChiSxjej1B13-11762</strain>
    </source>
</reference>
<dbReference type="Pfam" id="PF01943">
    <property type="entry name" value="Polysacc_synt"/>
    <property type="match status" value="1"/>
</dbReference>
<comment type="subcellular location">
    <subcellularLocation>
        <location evidence="1">Cell membrane</location>
        <topology evidence="1">Multi-pass membrane protein</topology>
    </subcellularLocation>
</comment>
<protein>
    <submittedName>
        <fullName evidence="7">Polysaccharide biosynthesis protein</fullName>
    </submittedName>
</protein>
<evidence type="ECO:0000256" key="6">
    <source>
        <dbReference type="SAM" id="Phobius"/>
    </source>
</evidence>
<feature type="transmembrane region" description="Helical" evidence="6">
    <location>
        <begin position="415"/>
        <end position="437"/>
    </location>
</feature>
<comment type="caution">
    <text evidence="7">The sequence shown here is derived from an EMBL/GenBank/DDBJ whole genome shotgun (WGS) entry which is preliminary data.</text>
</comment>
<keyword evidence="4 6" id="KW-1133">Transmembrane helix</keyword>
<dbReference type="EMBL" id="DXGF01000020">
    <property type="protein sequence ID" value="HIW82881.1"/>
    <property type="molecule type" value="Genomic_DNA"/>
</dbReference>
<evidence type="ECO:0000256" key="1">
    <source>
        <dbReference type="ARBA" id="ARBA00004651"/>
    </source>
</evidence>
<accession>A0A9D1R703</accession>
<keyword evidence="3 6" id="KW-0812">Transmembrane</keyword>
<feature type="transmembrane region" description="Helical" evidence="6">
    <location>
        <begin position="12"/>
        <end position="31"/>
    </location>
</feature>
<dbReference type="GO" id="GO:0005886">
    <property type="term" value="C:plasma membrane"/>
    <property type="evidence" value="ECO:0007669"/>
    <property type="project" value="UniProtKB-SubCell"/>
</dbReference>
<evidence type="ECO:0000256" key="5">
    <source>
        <dbReference type="ARBA" id="ARBA00023136"/>
    </source>
</evidence>
<feature type="transmembrane region" description="Helical" evidence="6">
    <location>
        <begin position="83"/>
        <end position="104"/>
    </location>
</feature>
<dbReference type="PANTHER" id="PTHR30250:SF24">
    <property type="entry name" value="STAGE V SPORULATION PROTEIN B"/>
    <property type="match status" value="1"/>
</dbReference>
<keyword evidence="2" id="KW-1003">Cell membrane</keyword>
<gene>
    <name evidence="7" type="ORF">H9873_00945</name>
</gene>
<evidence type="ECO:0000256" key="4">
    <source>
        <dbReference type="ARBA" id="ARBA00022989"/>
    </source>
</evidence>
<dbReference type="PANTHER" id="PTHR30250">
    <property type="entry name" value="PST FAMILY PREDICTED COLANIC ACID TRANSPORTER"/>
    <property type="match status" value="1"/>
</dbReference>
<dbReference type="InterPro" id="IPR050833">
    <property type="entry name" value="Poly_Biosynth_Transport"/>
</dbReference>
<organism evidence="7 8">
    <name type="scientific">Candidatus Dorea gallistercoris</name>
    <dbReference type="NCBI Taxonomy" id="2838542"/>
    <lineage>
        <taxon>Bacteria</taxon>
        <taxon>Bacillati</taxon>
        <taxon>Bacillota</taxon>
        <taxon>Clostridia</taxon>
        <taxon>Lachnospirales</taxon>
        <taxon>Lachnospiraceae</taxon>
        <taxon>Dorea</taxon>
    </lineage>
</organism>
<evidence type="ECO:0000256" key="3">
    <source>
        <dbReference type="ARBA" id="ARBA00022692"/>
    </source>
</evidence>
<keyword evidence="5 6" id="KW-0472">Membrane</keyword>
<proteinExistence type="predicted"/>
<dbReference type="InterPro" id="IPR002797">
    <property type="entry name" value="Polysacc_synth"/>
</dbReference>
<feature type="transmembrane region" description="Helical" evidence="6">
    <location>
        <begin position="43"/>
        <end position="62"/>
    </location>
</feature>
<feature type="transmembrane region" description="Helical" evidence="6">
    <location>
        <begin position="124"/>
        <end position="147"/>
    </location>
</feature>
<evidence type="ECO:0000313" key="7">
    <source>
        <dbReference type="EMBL" id="HIW82881.1"/>
    </source>
</evidence>
<dbReference type="CDD" id="cd13124">
    <property type="entry name" value="MATE_SpoVB_like"/>
    <property type="match status" value="1"/>
</dbReference>
<evidence type="ECO:0000256" key="2">
    <source>
        <dbReference type="ARBA" id="ARBA00022475"/>
    </source>
</evidence>
<feature type="transmembrane region" description="Helical" evidence="6">
    <location>
        <begin position="388"/>
        <end position="409"/>
    </location>
</feature>
<feature type="transmembrane region" description="Helical" evidence="6">
    <location>
        <begin position="357"/>
        <end position="381"/>
    </location>
</feature>
<evidence type="ECO:0000313" key="8">
    <source>
        <dbReference type="Proteomes" id="UP000824263"/>
    </source>
</evidence>
<dbReference type="AlphaFoldDB" id="A0A9D1R703"/>
<reference evidence="7" key="1">
    <citation type="journal article" date="2021" name="PeerJ">
        <title>Extensive microbial diversity within the chicken gut microbiome revealed by metagenomics and culture.</title>
        <authorList>
            <person name="Gilroy R."/>
            <person name="Ravi A."/>
            <person name="Getino M."/>
            <person name="Pursley I."/>
            <person name="Horton D.L."/>
            <person name="Alikhan N.F."/>
            <person name="Baker D."/>
            <person name="Gharbi K."/>
            <person name="Hall N."/>
            <person name="Watson M."/>
            <person name="Adriaenssens E.M."/>
            <person name="Foster-Nyarko E."/>
            <person name="Jarju S."/>
            <person name="Secka A."/>
            <person name="Antonio M."/>
            <person name="Oren A."/>
            <person name="Chaudhuri R.R."/>
            <person name="La Ragione R."/>
            <person name="Hildebrand F."/>
            <person name="Pallen M.J."/>
        </authorList>
    </citation>
    <scope>NUCLEOTIDE SEQUENCE</scope>
    <source>
        <strain evidence="7">ChiSxjej1B13-11762</strain>
    </source>
</reference>
<sequence>MSRKHIILKGAFILTLTGFATRFMGFFYRIFLSHTFGEEGVGLYQLVFPVYALCFSLTCAGIETALSRCVARKTATGQQKASLDLLYTGLLLTLAASCCATLFLQNFAGWIADAFLQEPRCSHLLVILSYAFPFAAVHSCIVGYYLGLKSTRIPASSQLIEQTVRILSVYLLYQLGARNGASFGISVAVAGLAAGELASSAFCLKAILKETPRKKRTLPLSFPFFKYVRELLTFSLPLTANRVLLNILQSVEAISIPLRLQIYGMSTKEALSAYGVLTGMALPCVLFPSAITNSLSTMLLPTVAEIQAADNRRALSGIIKKSVYACVFMGSVCCVTLLCFGKWLGNFLFGSALAGDFILTLSWICPFLYANNTLISILNGIGKTTLSFLINASSLILRIGSVFLLIPVFGVQGYLWGLLASQVFIFVFCGGYLYFWVGSKITSSHL</sequence>
<dbReference type="Proteomes" id="UP000824263">
    <property type="component" value="Unassembled WGS sequence"/>
</dbReference>
<dbReference type="InterPro" id="IPR024923">
    <property type="entry name" value="PG_synth_SpoVB"/>
</dbReference>
<name>A0A9D1R703_9FIRM</name>
<dbReference type="PIRSF" id="PIRSF038958">
    <property type="entry name" value="PG_synth_SpoVB"/>
    <property type="match status" value="1"/>
</dbReference>